<dbReference type="PANTHER" id="PTHR45947:SF3">
    <property type="entry name" value="SULFOQUINOVOSYL TRANSFERASE SQD2"/>
    <property type="match status" value="1"/>
</dbReference>
<accession>A0A7G5MRU7</accession>
<proteinExistence type="predicted"/>
<dbReference type="PANTHER" id="PTHR45947">
    <property type="entry name" value="SULFOQUINOVOSYL TRANSFERASE SQD2"/>
    <property type="match status" value="1"/>
</dbReference>
<dbReference type="Pfam" id="PF00534">
    <property type="entry name" value="Glycos_transf_1"/>
    <property type="match status" value="1"/>
</dbReference>
<evidence type="ECO:0000259" key="1">
    <source>
        <dbReference type="Pfam" id="PF00534"/>
    </source>
</evidence>
<feature type="domain" description="Glycosyl transferase family 1" evidence="1">
    <location>
        <begin position="213"/>
        <end position="381"/>
    </location>
</feature>
<organism evidence="2 3">
    <name type="scientific">Blautia producta</name>
    <dbReference type="NCBI Taxonomy" id="33035"/>
    <lineage>
        <taxon>Bacteria</taxon>
        <taxon>Bacillati</taxon>
        <taxon>Bacillota</taxon>
        <taxon>Clostridia</taxon>
        <taxon>Lachnospirales</taxon>
        <taxon>Lachnospiraceae</taxon>
        <taxon>Blautia</taxon>
    </lineage>
</organism>
<dbReference type="GO" id="GO:0016758">
    <property type="term" value="F:hexosyltransferase activity"/>
    <property type="evidence" value="ECO:0007669"/>
    <property type="project" value="TreeGrafter"/>
</dbReference>
<dbReference type="RefSeq" id="WP_018598585.1">
    <property type="nucleotide sequence ID" value="NZ_AP031416.1"/>
</dbReference>
<name>A0A7G5MRU7_9FIRM</name>
<protein>
    <submittedName>
        <fullName evidence="2">Glycosyltransferase WbuB</fullName>
    </submittedName>
</protein>
<sequence>MRRILFLTLSGFTNLENRGIYPDLLREFVRRGDIVYVVSPIERKNNTKTHIVKEDSWEILKVRTGNIQQTNLIEKGIATVLLEQQFINAIKKYYSNTKFDVVLYSTPPVTLARVVAYIKKRDKALSYLMLKDIFPQNAIDLGILKKTGLKGFIYKYFSLKEQKLYKLSDVIGCTSEANIRYMKEHNELDKKQIIEFCPNCSDLYDLSLPDNEKKEVRNKYGLPVDKKVFVYGGNLGTPQDVPFIVKCLEACKDMKNVYFLVVGSGTEKHYLDEYVEKESCSHVRVMGQLPKQEYDSMIACCDCGIIFLDYRFTVPNTPSRLLAYIQAGIPVLTCTDPATDVGDIVEDNGFGWQCTSDKIENFVRLVERIANLDINPRMKENGLKYLEENYTPKVGYKAIVKHLNK</sequence>
<dbReference type="InterPro" id="IPR050194">
    <property type="entry name" value="Glycosyltransferase_grp1"/>
</dbReference>
<reference evidence="2 3" key="1">
    <citation type="submission" date="2019-04" db="EMBL/GenBank/DDBJ databases">
        <authorList>
            <person name="Schori C."/>
            <person name="Ahrens C."/>
        </authorList>
    </citation>
    <scope>NUCLEOTIDE SEQUENCE [LARGE SCALE GENOMIC DNA]</scope>
    <source>
        <strain evidence="2 3">DSM 2950</strain>
    </source>
</reference>
<gene>
    <name evidence="2" type="ORF">E5259_06900</name>
</gene>
<dbReference type="InterPro" id="IPR001296">
    <property type="entry name" value="Glyco_trans_1"/>
</dbReference>
<dbReference type="GeneID" id="75055371"/>
<evidence type="ECO:0000313" key="3">
    <source>
        <dbReference type="Proteomes" id="UP000515789"/>
    </source>
</evidence>
<keyword evidence="2" id="KW-0808">Transferase</keyword>
<evidence type="ECO:0000313" key="2">
    <source>
        <dbReference type="EMBL" id="QMW77340.1"/>
    </source>
</evidence>
<dbReference type="Proteomes" id="UP000515789">
    <property type="component" value="Chromosome"/>
</dbReference>
<dbReference type="SUPFAM" id="SSF53756">
    <property type="entry name" value="UDP-Glycosyltransferase/glycogen phosphorylase"/>
    <property type="match status" value="1"/>
</dbReference>
<dbReference type="EMBL" id="CP039126">
    <property type="protein sequence ID" value="QMW77340.1"/>
    <property type="molecule type" value="Genomic_DNA"/>
</dbReference>
<dbReference type="CDD" id="cd03794">
    <property type="entry name" value="GT4_WbuB-like"/>
    <property type="match status" value="1"/>
</dbReference>
<dbReference type="Gene3D" id="3.40.50.2000">
    <property type="entry name" value="Glycogen Phosphorylase B"/>
    <property type="match status" value="2"/>
</dbReference>
<dbReference type="AlphaFoldDB" id="A0A7G5MRU7"/>